<reference evidence="1 2" key="1">
    <citation type="journal article" date="2022" name="G3 (Bethesda)">
        <title>Enemy or ally: a genomic approach to elucidate the lifestyle of Phyllosticta citrichinaensis.</title>
        <authorList>
            <person name="Buijs V.A."/>
            <person name="Groenewald J.Z."/>
            <person name="Haridas S."/>
            <person name="LaButti K.M."/>
            <person name="Lipzen A."/>
            <person name="Martin F.M."/>
            <person name="Barry K."/>
            <person name="Grigoriev I.V."/>
            <person name="Crous P.W."/>
            <person name="Seidl M.F."/>
        </authorList>
    </citation>
    <scope>NUCLEOTIDE SEQUENCE [LARGE SCALE GENOMIC DNA]</scope>
    <source>
        <strain evidence="1 2">CBS 129764</strain>
    </source>
</reference>
<name>A0ABR1XS19_9PEZI</name>
<gene>
    <name evidence="1" type="ORF">IWX90DRAFT_416112</name>
</gene>
<dbReference type="Proteomes" id="UP001456524">
    <property type="component" value="Unassembled WGS sequence"/>
</dbReference>
<keyword evidence="2" id="KW-1185">Reference proteome</keyword>
<evidence type="ECO:0000313" key="2">
    <source>
        <dbReference type="Proteomes" id="UP001456524"/>
    </source>
</evidence>
<comment type="caution">
    <text evidence="1">The sequence shown here is derived from an EMBL/GenBank/DDBJ whole genome shotgun (WGS) entry which is preliminary data.</text>
</comment>
<dbReference type="EMBL" id="JBBWUH010000006">
    <property type="protein sequence ID" value="KAK8164325.1"/>
    <property type="molecule type" value="Genomic_DNA"/>
</dbReference>
<accession>A0ABR1XS19</accession>
<proteinExistence type="predicted"/>
<evidence type="ECO:0000313" key="1">
    <source>
        <dbReference type="EMBL" id="KAK8164325.1"/>
    </source>
</evidence>
<sequence>MTNSGHPVSSCFSSCCQADFGDDLQNFTLEKRSRNYTRYLRFDSLKNQGAFGLLTSYGSDQNSGELAPKPPRDFTWYRCLKHVRELLQRNSDADFDFLVIYADQQVGIHETLDFYQKTSLFSFKAAREVHHISKLLVILIVAKEWNLDPEDVQKLTELLTLQCAHHFPPDERTNALPKTKFVELISPPYERTKVLRKGKLWKANLPSSRPRNGPWMTTQDVFTFEYPTEKTIASFQSDLSVYIFRPSNSRKLLMIVPNRQAFGKWPKAKTWHGEVMEIAKSAMKLPETSMHDFHLKLTKTQEFKGRKRPSGSKLQHLLHIEDCIRTAVPTCQTNTETIKRLLKYLDENLETSLTETYAEHRRDIGSLSNDLDYFAGKLDSLAEDLQRIHRTTREQLDLVQLRRTTVLTFLAGL</sequence>
<organism evidence="1 2">
    <name type="scientific">Phyllosticta citrichinensis</name>
    <dbReference type="NCBI Taxonomy" id="1130410"/>
    <lineage>
        <taxon>Eukaryota</taxon>
        <taxon>Fungi</taxon>
        <taxon>Dikarya</taxon>
        <taxon>Ascomycota</taxon>
        <taxon>Pezizomycotina</taxon>
        <taxon>Dothideomycetes</taxon>
        <taxon>Dothideomycetes incertae sedis</taxon>
        <taxon>Botryosphaeriales</taxon>
        <taxon>Phyllostictaceae</taxon>
        <taxon>Phyllosticta</taxon>
    </lineage>
</organism>
<protein>
    <submittedName>
        <fullName evidence="1">Uncharacterized protein</fullName>
    </submittedName>
</protein>